<dbReference type="Gene3D" id="3.30.1300.30">
    <property type="entry name" value="GSPII I/J protein-like"/>
    <property type="match status" value="1"/>
</dbReference>
<reference evidence="12 13" key="1">
    <citation type="submission" date="2022-01" db="EMBL/GenBank/DDBJ databases">
        <title>Desulfofustis limnae sp. nov., a novel mesophilic sulfate-reducing bacterium isolated from marsh soil.</title>
        <authorList>
            <person name="Watanabe M."/>
            <person name="Takahashi A."/>
            <person name="Kojima H."/>
            <person name="Fukui M."/>
        </authorList>
    </citation>
    <scope>NUCLEOTIDE SEQUENCE [LARGE SCALE GENOMIC DNA]</scope>
    <source>
        <strain evidence="12 13">PPLL</strain>
    </source>
</reference>
<protein>
    <submittedName>
        <fullName evidence="12">Type II secretion system protein K</fullName>
    </submittedName>
</protein>
<sequence>MGGRVSGSRSSTRQRGMALLLVISVISLLTVIIVQFNQSSSQALVTAVQHQERELLEAAVQSGVDIGCALLQADRQGGQTDALVEPWARVGAEPLPILSGETELRLRIVDLAGLLPINNLVATTGGANPERLREALLRLLLSGRFALRDEVQAQEIVDSLVDWLDSDDNELPYGAETAYYQSLQPPYEAGNGPLLMVGQLLLVKGITVELLYGTDEKEPLADYISVNGSGGRININTAPLPVLMALDERLGEEEATLLDEFRRNPEHENLLGDSSWYRAVPGWPGDISFDAQLISTDSRFFRVVAEARYRDLGMTAAAVVQRENARAVEIITFTLD</sequence>
<dbReference type="PANTHER" id="PTHR38831:SF1">
    <property type="entry name" value="TYPE II SECRETION SYSTEM PROTEIN K-RELATED"/>
    <property type="match status" value="1"/>
</dbReference>
<dbReference type="Proteomes" id="UP000830055">
    <property type="component" value="Chromosome"/>
</dbReference>
<dbReference type="InterPro" id="IPR005628">
    <property type="entry name" value="GspK"/>
</dbReference>
<keyword evidence="4" id="KW-1003">Cell membrane</keyword>
<dbReference type="Gene3D" id="1.10.40.60">
    <property type="entry name" value="EpsJ-like"/>
    <property type="match status" value="2"/>
</dbReference>
<feature type="transmembrane region" description="Helical" evidence="10">
    <location>
        <begin position="16"/>
        <end position="36"/>
    </location>
</feature>
<accession>A0ABM7W6S8</accession>
<dbReference type="InterPro" id="IPR049031">
    <property type="entry name" value="T2SSK_SAM-like_1st"/>
</dbReference>
<keyword evidence="6 10" id="KW-0812">Transmembrane</keyword>
<dbReference type="InterPro" id="IPR038072">
    <property type="entry name" value="GspK_central_sf"/>
</dbReference>
<evidence type="ECO:0000256" key="4">
    <source>
        <dbReference type="ARBA" id="ARBA00022475"/>
    </source>
</evidence>
<name>A0ABM7W6S8_9BACT</name>
<gene>
    <name evidence="12" type="primary">gspK</name>
    <name evidence="12" type="ORF">DPPLL_10160</name>
</gene>
<dbReference type="PANTHER" id="PTHR38831">
    <property type="entry name" value="TYPE II SECRETION SYSTEM PROTEIN K"/>
    <property type="match status" value="1"/>
</dbReference>
<evidence type="ECO:0000256" key="10">
    <source>
        <dbReference type="SAM" id="Phobius"/>
    </source>
</evidence>
<keyword evidence="8 10" id="KW-1133">Transmembrane helix</keyword>
<keyword evidence="3" id="KW-0813">Transport</keyword>
<evidence type="ECO:0000256" key="9">
    <source>
        <dbReference type="ARBA" id="ARBA00023136"/>
    </source>
</evidence>
<dbReference type="EMBL" id="AP025516">
    <property type="protein sequence ID" value="BDD86651.1"/>
    <property type="molecule type" value="Genomic_DNA"/>
</dbReference>
<evidence type="ECO:0000256" key="8">
    <source>
        <dbReference type="ARBA" id="ARBA00022989"/>
    </source>
</evidence>
<comment type="subcellular location">
    <subcellularLocation>
        <location evidence="1">Cell inner membrane</location>
    </subcellularLocation>
</comment>
<keyword evidence="7" id="KW-0653">Protein transport</keyword>
<evidence type="ECO:0000256" key="5">
    <source>
        <dbReference type="ARBA" id="ARBA00022519"/>
    </source>
</evidence>
<dbReference type="PIRSF" id="PIRSF002786">
    <property type="entry name" value="XcpX"/>
    <property type="match status" value="1"/>
</dbReference>
<evidence type="ECO:0000256" key="1">
    <source>
        <dbReference type="ARBA" id="ARBA00004533"/>
    </source>
</evidence>
<evidence type="ECO:0000313" key="12">
    <source>
        <dbReference type="EMBL" id="BDD86651.1"/>
    </source>
</evidence>
<comment type="similarity">
    <text evidence="2">Belongs to the GSP K family.</text>
</comment>
<keyword evidence="5" id="KW-0997">Cell inner membrane</keyword>
<proteinExistence type="inferred from homology"/>
<dbReference type="RefSeq" id="WP_284153729.1">
    <property type="nucleotide sequence ID" value="NZ_AP025516.1"/>
</dbReference>
<evidence type="ECO:0000256" key="6">
    <source>
        <dbReference type="ARBA" id="ARBA00022692"/>
    </source>
</evidence>
<keyword evidence="13" id="KW-1185">Reference proteome</keyword>
<keyword evidence="9 10" id="KW-0472">Membrane</keyword>
<feature type="domain" description="T2SS protein K first SAM-like" evidence="11">
    <location>
        <begin position="117"/>
        <end position="210"/>
    </location>
</feature>
<evidence type="ECO:0000256" key="3">
    <source>
        <dbReference type="ARBA" id="ARBA00022448"/>
    </source>
</evidence>
<dbReference type="Pfam" id="PF21687">
    <property type="entry name" value="T2SSK_1st"/>
    <property type="match status" value="1"/>
</dbReference>
<dbReference type="SUPFAM" id="SSF158544">
    <property type="entry name" value="GspK insert domain-like"/>
    <property type="match status" value="1"/>
</dbReference>
<organism evidence="12 13">
    <name type="scientific">Desulfofustis limnaeus</name>
    <dbReference type="NCBI Taxonomy" id="2740163"/>
    <lineage>
        <taxon>Bacteria</taxon>
        <taxon>Pseudomonadati</taxon>
        <taxon>Thermodesulfobacteriota</taxon>
        <taxon>Desulfobulbia</taxon>
        <taxon>Desulfobulbales</taxon>
        <taxon>Desulfocapsaceae</taxon>
        <taxon>Desulfofustis</taxon>
    </lineage>
</organism>
<evidence type="ECO:0000256" key="2">
    <source>
        <dbReference type="ARBA" id="ARBA00007246"/>
    </source>
</evidence>
<evidence type="ECO:0000259" key="11">
    <source>
        <dbReference type="Pfam" id="PF21687"/>
    </source>
</evidence>
<evidence type="ECO:0000256" key="7">
    <source>
        <dbReference type="ARBA" id="ARBA00022927"/>
    </source>
</evidence>
<dbReference type="NCBIfam" id="NF037980">
    <property type="entry name" value="T2SS_GspK"/>
    <property type="match status" value="1"/>
</dbReference>
<evidence type="ECO:0000313" key="13">
    <source>
        <dbReference type="Proteomes" id="UP000830055"/>
    </source>
</evidence>